<evidence type="ECO:0000313" key="9">
    <source>
        <dbReference type="WBParaSite" id="ACAC_0000306101-mRNA-1"/>
    </source>
</evidence>
<proteinExistence type="predicted"/>
<dbReference type="GO" id="GO:0005886">
    <property type="term" value="C:plasma membrane"/>
    <property type="evidence" value="ECO:0007669"/>
    <property type="project" value="TreeGrafter"/>
</dbReference>
<accession>A0A0K0CZC1</accession>
<comment type="subcellular location">
    <subcellularLocation>
        <location evidence="1">Membrane</location>
        <topology evidence="1">Single-pass membrane protein</topology>
    </subcellularLocation>
</comment>
<dbReference type="GO" id="GO:0016192">
    <property type="term" value="P:vesicle-mediated transport"/>
    <property type="evidence" value="ECO:0007669"/>
    <property type="project" value="UniProtKB-ARBA"/>
</dbReference>
<evidence type="ECO:0000256" key="6">
    <source>
        <dbReference type="ARBA" id="ARBA00023157"/>
    </source>
</evidence>
<keyword evidence="6" id="KW-1015">Disulfide bond</keyword>
<evidence type="ECO:0000256" key="7">
    <source>
        <dbReference type="PROSITE-ProRule" id="PRU00124"/>
    </source>
</evidence>
<dbReference type="CDD" id="cd00112">
    <property type="entry name" value="LDLa"/>
    <property type="match status" value="2"/>
</dbReference>
<dbReference type="AlphaFoldDB" id="A0A0K0CZC1"/>
<protein>
    <submittedName>
        <fullName evidence="9">Low-density lipoprotein receptor domain class A</fullName>
    </submittedName>
</protein>
<evidence type="ECO:0000256" key="3">
    <source>
        <dbReference type="ARBA" id="ARBA00022737"/>
    </source>
</evidence>
<dbReference type="STRING" id="6313.A0A0K0CZC1"/>
<dbReference type="PROSITE" id="PS50068">
    <property type="entry name" value="LDLRA_2"/>
    <property type="match status" value="1"/>
</dbReference>
<evidence type="ECO:0000256" key="4">
    <source>
        <dbReference type="ARBA" id="ARBA00022989"/>
    </source>
</evidence>
<reference evidence="8" key="1">
    <citation type="submission" date="2012-09" db="EMBL/GenBank/DDBJ databases">
        <authorList>
            <person name="Martin A.A."/>
        </authorList>
    </citation>
    <scope>NUCLEOTIDE SEQUENCE</scope>
</reference>
<evidence type="ECO:0000313" key="8">
    <source>
        <dbReference type="Proteomes" id="UP000035642"/>
    </source>
</evidence>
<dbReference type="InterPro" id="IPR050685">
    <property type="entry name" value="LDLR"/>
</dbReference>
<evidence type="ECO:0000256" key="5">
    <source>
        <dbReference type="ARBA" id="ARBA00023136"/>
    </source>
</evidence>
<dbReference type="SUPFAM" id="SSF57424">
    <property type="entry name" value="LDL receptor-like module"/>
    <property type="match status" value="2"/>
</dbReference>
<dbReference type="PANTHER" id="PTHR24270">
    <property type="entry name" value="LOW-DENSITY LIPOPROTEIN RECEPTOR-RELATED"/>
    <property type="match status" value="1"/>
</dbReference>
<evidence type="ECO:0000256" key="2">
    <source>
        <dbReference type="ARBA" id="ARBA00022692"/>
    </source>
</evidence>
<dbReference type="InterPro" id="IPR036055">
    <property type="entry name" value="LDL_receptor-like_sf"/>
</dbReference>
<dbReference type="Pfam" id="PF00057">
    <property type="entry name" value="Ldl_recept_a"/>
    <property type="match status" value="2"/>
</dbReference>
<keyword evidence="4" id="KW-1133">Transmembrane helix</keyword>
<sequence length="237" mass="26497">MDTSTRLIFWIDAKDPSKIKFSRLAFPANTFIFADRHNCSTFYSLAMDENGRALYVSCYSKAGVGYVYAYRMQLCNGEVDCEDGSDERHCRCLYPALELDCGAFPLVSGGECIRRRLICDGFPDCESGVDENPKASLQPYSMATSNSSYPALPPPNLTHSLSRSSGSQQRSVVKDIPLNRFYAPPPSAASLSTYGIVKPAEVRFSTMINRQRPKRKKPSSPPPCYTKVFMFKILVYD</sequence>
<reference evidence="9" key="2">
    <citation type="submission" date="2017-02" db="UniProtKB">
        <authorList>
            <consortium name="WormBaseParasite"/>
        </authorList>
    </citation>
    <scope>IDENTIFICATION</scope>
</reference>
<dbReference type="PRINTS" id="PR00261">
    <property type="entry name" value="LDLRECEPTOR"/>
</dbReference>
<keyword evidence="2" id="KW-0812">Transmembrane</keyword>
<evidence type="ECO:0000256" key="1">
    <source>
        <dbReference type="ARBA" id="ARBA00004167"/>
    </source>
</evidence>
<dbReference type="Proteomes" id="UP000035642">
    <property type="component" value="Unassembled WGS sequence"/>
</dbReference>
<keyword evidence="8" id="KW-1185">Reference proteome</keyword>
<dbReference type="WBParaSite" id="ACAC_0000306101-mRNA-1">
    <property type="protein sequence ID" value="ACAC_0000306101-mRNA-1"/>
    <property type="gene ID" value="ACAC_0000306101"/>
</dbReference>
<keyword evidence="3" id="KW-0677">Repeat</keyword>
<dbReference type="SMART" id="SM00192">
    <property type="entry name" value="LDLa"/>
    <property type="match status" value="2"/>
</dbReference>
<keyword evidence="5" id="KW-0472">Membrane</keyword>
<organism evidence="8 9">
    <name type="scientific">Angiostrongylus cantonensis</name>
    <name type="common">Rat lungworm</name>
    <dbReference type="NCBI Taxonomy" id="6313"/>
    <lineage>
        <taxon>Eukaryota</taxon>
        <taxon>Metazoa</taxon>
        <taxon>Ecdysozoa</taxon>
        <taxon>Nematoda</taxon>
        <taxon>Chromadorea</taxon>
        <taxon>Rhabditida</taxon>
        <taxon>Rhabditina</taxon>
        <taxon>Rhabditomorpha</taxon>
        <taxon>Strongyloidea</taxon>
        <taxon>Metastrongylidae</taxon>
        <taxon>Angiostrongylus</taxon>
    </lineage>
</organism>
<dbReference type="InterPro" id="IPR002172">
    <property type="entry name" value="LDrepeatLR_classA_rpt"/>
</dbReference>
<dbReference type="Gene3D" id="4.10.400.10">
    <property type="entry name" value="Low-density Lipoprotein Receptor"/>
    <property type="match status" value="2"/>
</dbReference>
<comment type="caution">
    <text evidence="7">Lacks conserved residue(s) required for the propagation of feature annotation.</text>
</comment>
<name>A0A0K0CZC1_ANGCA</name>